<dbReference type="OrthoDB" id="10001977at2759"/>
<evidence type="ECO:0000256" key="1">
    <source>
        <dbReference type="SAM" id="Coils"/>
    </source>
</evidence>
<feature type="coiled-coil region" evidence="1">
    <location>
        <begin position="309"/>
        <end position="380"/>
    </location>
</feature>
<evidence type="ECO:0000313" key="3">
    <source>
        <dbReference type="EMBL" id="CAD8200159.1"/>
    </source>
</evidence>
<proteinExistence type="predicted"/>
<comment type="caution">
    <text evidence="3">The sequence shown here is derived from an EMBL/GenBank/DDBJ whole genome shotgun (WGS) entry which is preliminary data.</text>
</comment>
<gene>
    <name evidence="3" type="ORF">PPENT_87.1.T1230153</name>
</gene>
<dbReference type="EMBL" id="CAJJDO010000123">
    <property type="protein sequence ID" value="CAD8200159.1"/>
    <property type="molecule type" value="Genomic_DNA"/>
</dbReference>
<feature type="coiled-coil region" evidence="1">
    <location>
        <begin position="139"/>
        <end position="187"/>
    </location>
</feature>
<dbReference type="Proteomes" id="UP000689195">
    <property type="component" value="Unassembled WGS sequence"/>
</dbReference>
<dbReference type="AlphaFoldDB" id="A0A8S1XH51"/>
<feature type="domain" description="TLDc" evidence="2">
    <location>
        <begin position="405"/>
        <end position="577"/>
    </location>
</feature>
<dbReference type="PROSITE" id="PS51886">
    <property type="entry name" value="TLDC"/>
    <property type="match status" value="1"/>
</dbReference>
<sequence length="579" mass="68712">MSLQTKNNQKTLSLSNICAKHKKEIIMIDIDSENKKVEQRFACVQCISDNPQCQYKTIEDINQKWNEKLKKEDHIFNDLKSNRLKKKEKLNQKIAEMRKNYILQLDDINETLRTGFSFTTTQAREIKKFNQDSIQQLSKEELNQQIQSLIQNNQEKLIQDSKIELIIKRDSRISKEIENKLEQLKQHDQLDIQESINILYDKTNDNQIQGIFQHIQQIQESTMVNQEQLIRKQELDEFISSSTQIYCQIDLFNQTIKKFQDHQIKINSINDKIKLFQDNQYFKNLLIQLHDYKDKFEKDFKNFKKFCEIDKLEKNIETLKKDYKKLESENLKLESQHLKEEQRLLNERLKKEQNNNDQLLQQLREQQINYQNQIVLLNQQIQDKDNLITEIQSRLDKLGLNIKPDLLKDQYWITLIKILQQKVNKQIKNSILIYTGTKDGLNNQQYWSKVNGKGNLLMVFKSKSDHILGAYSPCIWESCCGKYVADNTLSSFIFSQTNDQVFPLMKDTKKYAIFCHSNYGPIFGNGYDMKIGGDFKDGYSKLGNSYQYSCQNYGEFEPNLFGQKKPEIKECQIYELQFF</sequence>
<reference evidence="3" key="1">
    <citation type="submission" date="2021-01" db="EMBL/GenBank/DDBJ databases">
        <authorList>
            <consortium name="Genoscope - CEA"/>
            <person name="William W."/>
        </authorList>
    </citation>
    <scope>NUCLEOTIDE SEQUENCE</scope>
</reference>
<evidence type="ECO:0000313" key="4">
    <source>
        <dbReference type="Proteomes" id="UP000689195"/>
    </source>
</evidence>
<dbReference type="InterPro" id="IPR006571">
    <property type="entry name" value="TLDc_dom"/>
</dbReference>
<keyword evidence="1" id="KW-0175">Coiled coil</keyword>
<name>A0A8S1XH51_9CILI</name>
<keyword evidence="4" id="KW-1185">Reference proteome</keyword>
<evidence type="ECO:0000259" key="2">
    <source>
        <dbReference type="PROSITE" id="PS51886"/>
    </source>
</evidence>
<dbReference type="Pfam" id="PF07534">
    <property type="entry name" value="TLD"/>
    <property type="match status" value="1"/>
</dbReference>
<protein>
    <recommendedName>
        <fullName evidence="2">TLDc domain-containing protein</fullName>
    </recommendedName>
</protein>
<organism evidence="3 4">
    <name type="scientific">Paramecium pentaurelia</name>
    <dbReference type="NCBI Taxonomy" id="43138"/>
    <lineage>
        <taxon>Eukaryota</taxon>
        <taxon>Sar</taxon>
        <taxon>Alveolata</taxon>
        <taxon>Ciliophora</taxon>
        <taxon>Intramacronucleata</taxon>
        <taxon>Oligohymenophorea</taxon>
        <taxon>Peniculida</taxon>
        <taxon>Parameciidae</taxon>
        <taxon>Paramecium</taxon>
    </lineage>
</organism>
<accession>A0A8S1XH51</accession>